<organism evidence="7 8">
    <name type="scientific">Streptomyces humicola</name>
    <dbReference type="NCBI Taxonomy" id="2953240"/>
    <lineage>
        <taxon>Bacteria</taxon>
        <taxon>Bacillati</taxon>
        <taxon>Actinomycetota</taxon>
        <taxon>Actinomycetes</taxon>
        <taxon>Kitasatosporales</taxon>
        <taxon>Streptomycetaceae</taxon>
        <taxon>Streptomyces</taxon>
    </lineage>
</organism>
<evidence type="ECO:0000256" key="4">
    <source>
        <dbReference type="ARBA" id="ARBA00023002"/>
    </source>
</evidence>
<evidence type="ECO:0000313" key="7">
    <source>
        <dbReference type="EMBL" id="MCQ4079223.1"/>
    </source>
</evidence>
<dbReference type="RefSeq" id="WP_255918075.1">
    <property type="nucleotide sequence ID" value="NZ_JANFNG010000001.1"/>
</dbReference>
<accession>A0ABT1PQ20</accession>
<feature type="domain" description="Reductase C-terminal" evidence="6">
    <location>
        <begin position="327"/>
        <end position="411"/>
    </location>
</feature>
<dbReference type="SUPFAM" id="SSF55424">
    <property type="entry name" value="FAD/NAD-linked reductases, dimerisation (C-terminal) domain"/>
    <property type="match status" value="1"/>
</dbReference>
<evidence type="ECO:0000256" key="3">
    <source>
        <dbReference type="ARBA" id="ARBA00022827"/>
    </source>
</evidence>
<dbReference type="InterPro" id="IPR050446">
    <property type="entry name" value="FAD-oxidoreductase/Apoptosis"/>
</dbReference>
<dbReference type="Gene3D" id="3.50.50.60">
    <property type="entry name" value="FAD/NAD(P)-binding domain"/>
    <property type="match status" value="2"/>
</dbReference>
<keyword evidence="2" id="KW-0285">Flavoprotein</keyword>
<dbReference type="InterPro" id="IPR016156">
    <property type="entry name" value="FAD/NAD-linked_Rdtase_dimer_sf"/>
</dbReference>
<dbReference type="PANTHER" id="PTHR43557:SF2">
    <property type="entry name" value="RIESKE DOMAIN-CONTAINING PROTEIN-RELATED"/>
    <property type="match status" value="1"/>
</dbReference>
<dbReference type="PRINTS" id="PR00368">
    <property type="entry name" value="FADPNR"/>
</dbReference>
<feature type="domain" description="FAD/NAD(P)-binding" evidence="5">
    <location>
        <begin position="9"/>
        <end position="308"/>
    </location>
</feature>
<dbReference type="Proteomes" id="UP001057702">
    <property type="component" value="Unassembled WGS sequence"/>
</dbReference>
<name>A0ABT1PQ20_9ACTN</name>
<comment type="cofactor">
    <cofactor evidence="1">
        <name>FAD</name>
        <dbReference type="ChEBI" id="CHEBI:57692"/>
    </cofactor>
</comment>
<dbReference type="InterPro" id="IPR028202">
    <property type="entry name" value="Reductase_C"/>
</dbReference>
<keyword evidence="4" id="KW-0560">Oxidoreductase</keyword>
<gene>
    <name evidence="7" type="ORF">NGB36_00970</name>
</gene>
<keyword evidence="3" id="KW-0274">FAD</keyword>
<dbReference type="PANTHER" id="PTHR43557">
    <property type="entry name" value="APOPTOSIS-INDUCING FACTOR 1"/>
    <property type="match status" value="1"/>
</dbReference>
<dbReference type="EMBL" id="JANFNG010000001">
    <property type="protein sequence ID" value="MCQ4079223.1"/>
    <property type="molecule type" value="Genomic_DNA"/>
</dbReference>
<dbReference type="Pfam" id="PF14759">
    <property type="entry name" value="Reductase_C"/>
    <property type="match status" value="1"/>
</dbReference>
<comment type="caution">
    <text evidence="7">The sequence shown here is derived from an EMBL/GenBank/DDBJ whole genome shotgun (WGS) entry which is preliminary data.</text>
</comment>
<dbReference type="InterPro" id="IPR036188">
    <property type="entry name" value="FAD/NAD-bd_sf"/>
</dbReference>
<proteinExistence type="predicted"/>
<dbReference type="SUPFAM" id="SSF51905">
    <property type="entry name" value="FAD/NAD(P)-binding domain"/>
    <property type="match status" value="2"/>
</dbReference>
<sequence>MTRSEEQRRVVIVGAGHGGANAAALLRQSGYDGQVVLIGDEPELPYDRPPLSKDYLIGKVERDEISLFPEDFYQEQGVTIRTAERVVAVDPAAGCVVLDPGETIYYDQLILATGAAARTLPVPGNDLTGIHTLRTAADARAVRSIMRPGVRIAIVGGGYIGLEVAASAALRGAQATVLERESRILARVASPTLSEFLTRHHSAQGVSVRHSVHIAAFEGDAAGRVVVVRLSDGEAIPCDAVLVGVGAVPRDELAVAAGLRCDNGVLVDPNARTSVPSIYAIGDVTRRPLHYRDGSFRLESIPSALEQARRAVAAILGAPEPRPEIPWFWSDQFDLKLQIAGLLDDAERTVVRGDPSAPKFAVFHLKGARIRAVEAVNSPGEFMMGRRLMERAIDIDPGRLADESVPLRQLVARTPTVP</sequence>
<dbReference type="PRINTS" id="PR00411">
    <property type="entry name" value="PNDRDTASEI"/>
</dbReference>
<protein>
    <submittedName>
        <fullName evidence="7">FAD-dependent oxidoreductase</fullName>
    </submittedName>
</protein>
<evidence type="ECO:0000256" key="2">
    <source>
        <dbReference type="ARBA" id="ARBA00022630"/>
    </source>
</evidence>
<dbReference type="Pfam" id="PF07992">
    <property type="entry name" value="Pyr_redox_2"/>
    <property type="match status" value="1"/>
</dbReference>
<dbReference type="InterPro" id="IPR023753">
    <property type="entry name" value="FAD/NAD-binding_dom"/>
</dbReference>
<dbReference type="Gene3D" id="3.30.390.30">
    <property type="match status" value="1"/>
</dbReference>
<keyword evidence="8" id="KW-1185">Reference proteome</keyword>
<evidence type="ECO:0000313" key="8">
    <source>
        <dbReference type="Proteomes" id="UP001057702"/>
    </source>
</evidence>
<evidence type="ECO:0000259" key="5">
    <source>
        <dbReference type="Pfam" id="PF07992"/>
    </source>
</evidence>
<reference evidence="7" key="1">
    <citation type="submission" date="2022-06" db="EMBL/GenBank/DDBJ databases">
        <title>Draft genome sequence of Streptomyces sp. RB6PN25 isolated from peat swamp forest in Thailand.</title>
        <authorList>
            <person name="Duangmal K."/>
            <person name="Klaysubun C."/>
        </authorList>
    </citation>
    <scope>NUCLEOTIDE SEQUENCE</scope>
    <source>
        <strain evidence="7">RB6PN25</strain>
    </source>
</reference>
<evidence type="ECO:0000256" key="1">
    <source>
        <dbReference type="ARBA" id="ARBA00001974"/>
    </source>
</evidence>
<evidence type="ECO:0000259" key="6">
    <source>
        <dbReference type="Pfam" id="PF14759"/>
    </source>
</evidence>